<protein>
    <recommendedName>
        <fullName evidence="4">Glycerophosphoryl diester phosphodiesterase membrane domain-containing protein</fullName>
    </recommendedName>
</protein>
<organism evidence="2 3">
    <name type="scientific">Tenacibaculum polynesiense</name>
    <dbReference type="NCBI Taxonomy" id="3137857"/>
    <lineage>
        <taxon>Bacteria</taxon>
        <taxon>Pseudomonadati</taxon>
        <taxon>Bacteroidota</taxon>
        <taxon>Flavobacteriia</taxon>
        <taxon>Flavobacteriales</taxon>
        <taxon>Flavobacteriaceae</taxon>
        <taxon>Tenacibaculum</taxon>
    </lineage>
</organism>
<keyword evidence="1" id="KW-0472">Membrane</keyword>
<keyword evidence="1" id="KW-0812">Transmembrane</keyword>
<keyword evidence="1" id="KW-1133">Transmembrane helix</keyword>
<keyword evidence="3" id="KW-1185">Reference proteome</keyword>
<name>A0ABM9P847_9FLAO</name>
<evidence type="ECO:0000313" key="3">
    <source>
        <dbReference type="Proteomes" id="UP001497527"/>
    </source>
</evidence>
<feature type="transmembrane region" description="Helical" evidence="1">
    <location>
        <begin position="122"/>
        <end position="144"/>
    </location>
</feature>
<reference evidence="2 3" key="1">
    <citation type="submission" date="2024-05" db="EMBL/GenBank/DDBJ databases">
        <authorList>
            <person name="Duchaud E."/>
        </authorList>
    </citation>
    <scope>NUCLEOTIDE SEQUENCE [LARGE SCALE GENOMIC DNA]</scope>
    <source>
        <strain evidence="2">Ena-SAMPLE-TAB-13-05-2024-13:56:06:370-140308</strain>
    </source>
</reference>
<comment type="caution">
    <text evidence="2">The sequence shown here is derived from an EMBL/GenBank/DDBJ whole genome shotgun (WGS) entry which is preliminary data.</text>
</comment>
<feature type="transmembrane region" description="Helical" evidence="1">
    <location>
        <begin position="32"/>
        <end position="65"/>
    </location>
</feature>
<feature type="transmembrane region" description="Helical" evidence="1">
    <location>
        <begin position="189"/>
        <end position="212"/>
    </location>
</feature>
<dbReference type="Proteomes" id="UP001497527">
    <property type="component" value="Unassembled WGS sequence"/>
</dbReference>
<gene>
    <name evidence="2" type="ORF">T190423A01A_10125</name>
</gene>
<feature type="transmembrane region" description="Helical" evidence="1">
    <location>
        <begin position="238"/>
        <end position="266"/>
    </location>
</feature>
<evidence type="ECO:0000256" key="1">
    <source>
        <dbReference type="SAM" id="Phobius"/>
    </source>
</evidence>
<feature type="transmembrane region" description="Helical" evidence="1">
    <location>
        <begin position="150"/>
        <end position="168"/>
    </location>
</feature>
<sequence length="286" mass="32627">MTKEYIEFKKERDLGAIISDAFKFIRLEGKEFFLTILKISAIPILITVASLVFILFSFSSFSFFYEDTPFDSAGFGLSVFIMMIAYLVTIVQVNLSGMYYIKSYIDYRGEIRYEEIKSNVYDKFWSFLGMGILIGLIFVASMLFCFLPLIYTYPVLSLTASIFVFESISATDAIGKSFNFINGHFWETLGVVIVVAILVTILGYIFQIPAFIYQMIHTGIGLGYEDPTEIGNLYRDPIYLILYIVSIVGNLMFYSITLITNVFLYFDINEQKNLTGTIEKIDSLGQ</sequence>
<evidence type="ECO:0000313" key="2">
    <source>
        <dbReference type="EMBL" id="CAL2101562.1"/>
    </source>
</evidence>
<accession>A0ABM9P847</accession>
<dbReference type="RefSeq" id="WP_348715277.1">
    <property type="nucleotide sequence ID" value="NZ_CAXJIO010000010.1"/>
</dbReference>
<feature type="transmembrane region" description="Helical" evidence="1">
    <location>
        <begin position="77"/>
        <end position="101"/>
    </location>
</feature>
<evidence type="ECO:0008006" key="4">
    <source>
        <dbReference type="Google" id="ProtNLM"/>
    </source>
</evidence>
<proteinExistence type="predicted"/>
<dbReference type="EMBL" id="CAXJIO010000010">
    <property type="protein sequence ID" value="CAL2101562.1"/>
    <property type="molecule type" value="Genomic_DNA"/>
</dbReference>